<evidence type="ECO:0000256" key="1">
    <source>
        <dbReference type="SAM" id="MobiDB-lite"/>
    </source>
</evidence>
<accession>K0RPY4</accession>
<protein>
    <recommendedName>
        <fullName evidence="2">DUF6824 domain-containing protein</fullName>
    </recommendedName>
</protein>
<feature type="domain" description="DUF6824" evidence="2">
    <location>
        <begin position="35"/>
        <end position="98"/>
    </location>
</feature>
<gene>
    <name evidence="3" type="ORF">THAOC_29928</name>
</gene>
<organism evidence="3 4">
    <name type="scientific">Thalassiosira oceanica</name>
    <name type="common">Marine diatom</name>
    <dbReference type="NCBI Taxonomy" id="159749"/>
    <lineage>
        <taxon>Eukaryota</taxon>
        <taxon>Sar</taxon>
        <taxon>Stramenopiles</taxon>
        <taxon>Ochrophyta</taxon>
        <taxon>Bacillariophyta</taxon>
        <taxon>Coscinodiscophyceae</taxon>
        <taxon>Thalassiosirophycidae</taxon>
        <taxon>Thalassiosirales</taxon>
        <taxon>Thalassiosiraceae</taxon>
        <taxon>Thalassiosira</taxon>
    </lineage>
</organism>
<keyword evidence="4" id="KW-1185">Reference proteome</keyword>
<feature type="region of interest" description="Disordered" evidence="1">
    <location>
        <begin position="118"/>
        <end position="143"/>
    </location>
</feature>
<dbReference type="EMBL" id="AGNL01042518">
    <property type="protein sequence ID" value="EJK50956.1"/>
    <property type="molecule type" value="Genomic_DNA"/>
</dbReference>
<reference evidence="3 4" key="1">
    <citation type="journal article" date="2012" name="Genome Biol.">
        <title>Genome and low-iron response of an oceanic diatom adapted to chronic iron limitation.</title>
        <authorList>
            <person name="Lommer M."/>
            <person name="Specht M."/>
            <person name="Roy A.S."/>
            <person name="Kraemer L."/>
            <person name="Andreson R."/>
            <person name="Gutowska M.A."/>
            <person name="Wolf J."/>
            <person name="Bergner S.V."/>
            <person name="Schilhabel M.B."/>
            <person name="Klostermeier U.C."/>
            <person name="Beiko R.G."/>
            <person name="Rosenstiel P."/>
            <person name="Hippler M."/>
            <person name="Laroche J."/>
        </authorList>
    </citation>
    <scope>NUCLEOTIDE SEQUENCE [LARGE SCALE GENOMIC DNA]</scope>
    <source>
        <strain evidence="3 4">CCMP1005</strain>
    </source>
</reference>
<sequence length="879" mass="99101">MSSDKRVYAKFASGAELRARGEATDPTENDLLFGRYLCWQNWKRYKQNDVDGKSVLAAEVVETWQSVGGRFLKQDVNGLWYVVSLKDAKRKANSTLRECKPAWAHFGPDGLEPCNKSRTRTTFGLKRPRSTTGDKVVHSRKKSAKTDRSINSTLVQLANAAAVKFSRKATKYVCDEVSKLKNRTEAKGDETDATAEETDHSSVEDDKSFGESHGESFGEIGYKFKRQLYTDECENLGWFEGQVVNILPGGFRKVLYYANGFIEELGYDDLEALAQTQTRSQLNPTMGGKARGKKGKTSKAEKEQKRAARLSLIDKEGRMPRQDGIRFYSLLDFVALIVIEDVEKARQPINGPPIPPLGWPRKDGMQCMSVGARNIVIHHILNNIDDIVREVDSGKHDTFFKTSVGRSIEEADKKDIRSWKNHVQDEFIVVDFIPHRGGESCLGIFDRTSSSPICLPLAVFVQVGRVPEKEVEDHFPRLLNESDVHEPRVFLVQGLASPLAEMCGKQSKELLATYPSLSSYDLPIAFIHTTLLNYLGGITYAVTVEAENQSHHYRTPQLILESARIAVEAYKSTVLKNEPVSTSAKLYKSIEPAFARLANDEMRGLVRESMLAQDRGDIDDRRDDPKVLTVSVLVMMWLPFQHGPTDPATLQALEEITSGDRPLRVLREGFKYQACKSMDIRDDEPCPLCRRMMGDVARPFVECCKPGHLKRAKKGIKHQDRYSEAYLYNPVDQDEGNYLIRNPHLRFEILNRLRIGPLSCSDVKLIVPRKYIEEIKWRLDNAPIFLAVLEYKWLYLGWAPLAMHGGGIISYGDISLDPETGAFVGGSMSEGRLTSMIKEMRFVSLLVAFFITDCASMIPSTSPWPPGLYAKAFQWKARN</sequence>
<comment type="caution">
    <text evidence="3">The sequence shown here is derived from an EMBL/GenBank/DDBJ whole genome shotgun (WGS) entry which is preliminary data.</text>
</comment>
<evidence type="ECO:0000313" key="4">
    <source>
        <dbReference type="Proteomes" id="UP000266841"/>
    </source>
</evidence>
<proteinExistence type="predicted"/>
<feature type="region of interest" description="Disordered" evidence="1">
    <location>
        <begin position="183"/>
        <end position="214"/>
    </location>
</feature>
<name>K0RPY4_THAOC</name>
<dbReference type="Pfam" id="PF20710">
    <property type="entry name" value="DUF6824"/>
    <property type="match status" value="1"/>
</dbReference>
<evidence type="ECO:0000313" key="3">
    <source>
        <dbReference type="EMBL" id="EJK50956.1"/>
    </source>
</evidence>
<feature type="region of interest" description="Disordered" evidence="1">
    <location>
        <begin position="282"/>
        <end position="305"/>
    </location>
</feature>
<feature type="compositionally biased region" description="Basic and acidic residues" evidence="1">
    <location>
        <begin position="197"/>
        <end position="214"/>
    </location>
</feature>
<dbReference type="InterPro" id="IPR049227">
    <property type="entry name" value="DUF6824"/>
</dbReference>
<dbReference type="AlphaFoldDB" id="K0RPY4"/>
<dbReference type="Proteomes" id="UP000266841">
    <property type="component" value="Unassembled WGS sequence"/>
</dbReference>
<evidence type="ECO:0000259" key="2">
    <source>
        <dbReference type="Pfam" id="PF20710"/>
    </source>
</evidence>